<feature type="signal peptide" evidence="1">
    <location>
        <begin position="1"/>
        <end position="36"/>
    </location>
</feature>
<dbReference type="Pfam" id="PF09084">
    <property type="entry name" value="NMT1"/>
    <property type="match status" value="1"/>
</dbReference>
<evidence type="ECO:0000259" key="2">
    <source>
        <dbReference type="Pfam" id="PF09084"/>
    </source>
</evidence>
<keyword evidence="1" id="KW-0732">Signal</keyword>
<dbReference type="InterPro" id="IPR015168">
    <property type="entry name" value="SsuA/THI5"/>
</dbReference>
<dbReference type="PANTHER" id="PTHR30024:SF48">
    <property type="entry name" value="ABC TRANSPORTER SUBSTRATE-BINDING PROTEIN"/>
    <property type="match status" value="1"/>
</dbReference>
<dbReference type="Proteomes" id="UP000054977">
    <property type="component" value="Unassembled WGS sequence"/>
</dbReference>
<dbReference type="Gene3D" id="3.40.190.10">
    <property type="entry name" value="Periplasmic binding protein-like II"/>
    <property type="match status" value="2"/>
</dbReference>
<dbReference type="STRING" id="326474.AWB65_03805"/>
<comment type="caution">
    <text evidence="3">The sequence shown here is derived from an EMBL/GenBank/DDBJ whole genome shotgun (WGS) entry which is preliminary data.</text>
</comment>
<gene>
    <name evidence="3" type="ORF">AWB65_03805</name>
</gene>
<reference evidence="3" key="1">
    <citation type="submission" date="2016-01" db="EMBL/GenBank/DDBJ databases">
        <authorList>
            <person name="Peeters C."/>
        </authorList>
    </citation>
    <scope>NUCLEOTIDE SEQUENCE [LARGE SCALE GENOMIC DNA]</scope>
    <source>
        <strain evidence="3">LMG 22934</strain>
    </source>
</reference>
<name>A0A158HT51_9BURK</name>
<evidence type="ECO:0000313" key="3">
    <source>
        <dbReference type="EMBL" id="SAL47528.1"/>
    </source>
</evidence>
<dbReference type="PANTHER" id="PTHR30024">
    <property type="entry name" value="ALIPHATIC SULFONATES-BINDING PROTEIN-RELATED"/>
    <property type="match status" value="1"/>
</dbReference>
<accession>A0A158HT51</accession>
<dbReference type="EMBL" id="FCNW02000020">
    <property type="protein sequence ID" value="SAL47528.1"/>
    <property type="molecule type" value="Genomic_DNA"/>
</dbReference>
<keyword evidence="4" id="KW-1185">Reference proteome</keyword>
<dbReference type="AlphaFoldDB" id="A0A158HT51"/>
<dbReference type="SUPFAM" id="SSF53850">
    <property type="entry name" value="Periplasmic binding protein-like II"/>
    <property type="match status" value="1"/>
</dbReference>
<evidence type="ECO:0000313" key="4">
    <source>
        <dbReference type="Proteomes" id="UP000054977"/>
    </source>
</evidence>
<feature type="chain" id="PRO_5011117556" evidence="1">
    <location>
        <begin position="37"/>
        <end position="345"/>
    </location>
</feature>
<organism evidence="3 4">
    <name type="scientific">Caballeronia humi</name>
    <dbReference type="NCBI Taxonomy" id="326474"/>
    <lineage>
        <taxon>Bacteria</taxon>
        <taxon>Pseudomonadati</taxon>
        <taxon>Pseudomonadota</taxon>
        <taxon>Betaproteobacteria</taxon>
        <taxon>Burkholderiales</taxon>
        <taxon>Burkholderiaceae</taxon>
        <taxon>Caballeronia</taxon>
    </lineage>
</organism>
<proteinExistence type="predicted"/>
<sequence length="345" mass="37834">MTISFTHRTHMRTRKRFTALIVASLFVSAGSSGAFAEEEPLTLQIGTQDAAWPLIVEASHVLDGAPYKVKWAVLTGPAAQLSALYSKVLDVGLMGDTSLIIEQGNARVPWTPETAPLQIIAGWRNPDSSYPPIVTVVRKEAEVKSLTDLRGKTWGYNFGGFNYLQYVLSYNKAGLKPKDIQSVKFGDGNVSASAFNAGQVAVYSGGYGPVKEAVDKGDARIVIKSDELDIPALSVFTARTDVLRDPAKSRALGDFLGRLKNSWAWWAQNVPAVEKIYLEKMKQSPARAKFSAENGRSVFYPLDKSLVAREQRIADTLYRSGDIKNEIKVDLEFNPVYDGQAVAAR</sequence>
<protein>
    <submittedName>
        <fullName evidence="3">Nitrate/sulfonate/bicarbonate ABC transporter periplasmic ligand-binding protein</fullName>
    </submittedName>
</protein>
<evidence type="ECO:0000256" key="1">
    <source>
        <dbReference type="SAM" id="SignalP"/>
    </source>
</evidence>
<feature type="domain" description="SsuA/THI5-like" evidence="2">
    <location>
        <begin position="131"/>
        <end position="267"/>
    </location>
</feature>